<evidence type="ECO:0000313" key="4">
    <source>
        <dbReference type="Proteomes" id="UP000196230"/>
    </source>
</evidence>
<accession>A0A1R4JK99</accession>
<dbReference type="SUPFAM" id="SSF46955">
    <property type="entry name" value="Putative DNA-binding domain"/>
    <property type="match status" value="1"/>
</dbReference>
<dbReference type="NCBIfam" id="TIGR01764">
    <property type="entry name" value="excise"/>
    <property type="match status" value="1"/>
</dbReference>
<dbReference type="InterPro" id="IPR009061">
    <property type="entry name" value="DNA-bd_dom_put_sf"/>
</dbReference>
<protein>
    <submittedName>
        <fullName evidence="3">DNA-binding protein</fullName>
    </submittedName>
    <submittedName>
        <fullName evidence="2">Excisionase/Xis, DNA-binding</fullName>
    </submittedName>
</protein>
<dbReference type="Proteomes" id="UP000196230">
    <property type="component" value="Unassembled WGS sequence"/>
</dbReference>
<evidence type="ECO:0000313" key="5">
    <source>
        <dbReference type="Proteomes" id="UP000297477"/>
    </source>
</evidence>
<reference evidence="2 4" key="1">
    <citation type="submission" date="2017-02" db="EMBL/GenBank/DDBJ databases">
        <authorList>
            <person name="Peterson S.W."/>
        </authorList>
    </citation>
    <scope>NUCLEOTIDE SEQUENCE [LARGE SCALE GENOMIC DNA]</scope>
    <source>
        <strain evidence="2 4">2B3F</strain>
    </source>
</reference>
<sequence>MTGMLTRDNITIDDVDVQLAVETPRPQGATLVLRGPDGSEIELPDRIQKMLLGTLAAVAETGEASVGRVPEELTSTVAAEMLGVSRPTLMKWVGEGRIASFKVGSHTRFKRGDVFALREERAKERRAAFTALRESDQDWS</sequence>
<proteinExistence type="predicted"/>
<evidence type="ECO:0000313" key="2">
    <source>
        <dbReference type="EMBL" id="SJN32429.1"/>
    </source>
</evidence>
<name>A0A1R4JK99_9MICC</name>
<dbReference type="RefSeq" id="WP_067190413.1">
    <property type="nucleotide sequence ID" value="NZ_CP126965.1"/>
</dbReference>
<keyword evidence="2" id="KW-0238">DNA-binding</keyword>
<dbReference type="Pfam" id="PF12728">
    <property type="entry name" value="HTH_17"/>
    <property type="match status" value="1"/>
</dbReference>
<dbReference type="InterPro" id="IPR036388">
    <property type="entry name" value="WH-like_DNA-bd_sf"/>
</dbReference>
<dbReference type="InterPro" id="IPR010093">
    <property type="entry name" value="SinI_DNA-bd"/>
</dbReference>
<feature type="domain" description="Helix-turn-helix" evidence="1">
    <location>
        <begin position="73"/>
        <end position="121"/>
    </location>
</feature>
<dbReference type="Proteomes" id="UP000297477">
    <property type="component" value="Unassembled WGS sequence"/>
</dbReference>
<dbReference type="InterPro" id="IPR041657">
    <property type="entry name" value="HTH_17"/>
</dbReference>
<dbReference type="AlphaFoldDB" id="A0A1R4JK99"/>
<gene>
    <name evidence="3" type="ORF">E4A49_06330</name>
    <name evidence="2" type="ORF">FM125_09045</name>
</gene>
<organism evidence="2 4">
    <name type="scientific">Micrococcus lylae</name>
    <dbReference type="NCBI Taxonomy" id="1273"/>
    <lineage>
        <taxon>Bacteria</taxon>
        <taxon>Bacillati</taxon>
        <taxon>Actinomycetota</taxon>
        <taxon>Actinomycetes</taxon>
        <taxon>Micrococcales</taxon>
        <taxon>Micrococcaceae</taxon>
        <taxon>Micrococcus</taxon>
    </lineage>
</organism>
<evidence type="ECO:0000259" key="1">
    <source>
        <dbReference type="Pfam" id="PF12728"/>
    </source>
</evidence>
<dbReference type="EMBL" id="FUKP01000063">
    <property type="protein sequence ID" value="SJN32429.1"/>
    <property type="molecule type" value="Genomic_DNA"/>
</dbReference>
<dbReference type="OrthoDB" id="26212at2"/>
<evidence type="ECO:0000313" key="3">
    <source>
        <dbReference type="EMBL" id="TFH99260.1"/>
    </source>
</evidence>
<dbReference type="GO" id="GO:0003677">
    <property type="term" value="F:DNA binding"/>
    <property type="evidence" value="ECO:0007669"/>
    <property type="project" value="UniProtKB-KW"/>
</dbReference>
<dbReference type="Gene3D" id="1.10.10.10">
    <property type="entry name" value="Winged helix-like DNA-binding domain superfamily/Winged helix DNA-binding domain"/>
    <property type="match status" value="1"/>
</dbReference>
<dbReference type="EMBL" id="SPKT01000010">
    <property type="protein sequence ID" value="TFH99260.1"/>
    <property type="molecule type" value="Genomic_DNA"/>
</dbReference>
<reference evidence="3 5" key="2">
    <citation type="submission" date="2019-03" db="EMBL/GenBank/DDBJ databases">
        <title>Reclassification of Micrococcus aloeverae and Micrococcus yunnanensis as later heterotypic synonyms of Micrococcus luteus.</title>
        <authorList>
            <person name="Huang C.-H."/>
        </authorList>
    </citation>
    <scope>NUCLEOTIDE SEQUENCE [LARGE SCALE GENOMIC DNA]</scope>
    <source>
        <strain evidence="3 5">BCRC 12151</strain>
    </source>
</reference>
<keyword evidence="5" id="KW-1185">Reference proteome</keyword>